<evidence type="ECO:0000313" key="2">
    <source>
        <dbReference type="EMBL" id="NWK02699.1"/>
    </source>
</evidence>
<dbReference type="InterPro" id="IPR019292">
    <property type="entry name" value="McrC"/>
</dbReference>
<name>A0A7K4NN89_9ARCH</name>
<comment type="caution">
    <text evidence="2">The sequence shown here is derived from an EMBL/GenBank/DDBJ whole genome shotgun (WGS) entry which is preliminary data.</text>
</comment>
<dbReference type="EMBL" id="JACAST010000069">
    <property type="protein sequence ID" value="NWK02699.1"/>
    <property type="molecule type" value="Genomic_DNA"/>
</dbReference>
<dbReference type="Proteomes" id="UP000529843">
    <property type="component" value="Unassembled WGS sequence"/>
</dbReference>
<dbReference type="PANTHER" id="PTHR38733">
    <property type="entry name" value="PROTEIN MCRC"/>
    <property type="match status" value="1"/>
</dbReference>
<feature type="coiled-coil region" evidence="1">
    <location>
        <begin position="430"/>
        <end position="457"/>
    </location>
</feature>
<dbReference type="Pfam" id="PF10117">
    <property type="entry name" value="McrBC"/>
    <property type="match status" value="1"/>
</dbReference>
<evidence type="ECO:0000313" key="3">
    <source>
        <dbReference type="Proteomes" id="UP000529843"/>
    </source>
</evidence>
<reference evidence="2 3" key="1">
    <citation type="journal article" date="2019" name="Environ. Microbiol.">
        <title>Genomics insights into ecotype formation of ammonia-oxidizing archaea in the deep ocean.</title>
        <authorList>
            <person name="Wang Y."/>
            <person name="Huang J.M."/>
            <person name="Cui G.J."/>
            <person name="Nunoura T."/>
            <person name="Takaki Y."/>
            <person name="Li W.L."/>
            <person name="Li J."/>
            <person name="Gao Z.M."/>
            <person name="Takai K."/>
            <person name="Zhang A.Q."/>
            <person name="Stepanauskas R."/>
        </authorList>
    </citation>
    <scope>NUCLEOTIDE SEQUENCE [LARGE SCALE GENOMIC DNA]</scope>
    <source>
        <strain evidence="2 3">N8</strain>
    </source>
</reference>
<dbReference type="AlphaFoldDB" id="A0A7K4NN89"/>
<gene>
    <name evidence="2" type="ORF">HX804_05330</name>
</gene>
<sequence>MRVITLREHKTWEPNKEQEEQVVKWLKNLSSRDRGIIEELRKEGCLEINFDHANEKLKIKANQFIGSAQFDGYGDLEDGFRINIIPKIYQEDTKNVCKKITQIINFADGVSEDDIIESQDIYFEENIEPTLEDNLSYRLVRESDKMLRRGLLKSYVVHTEETSSLRGKLLLQRQMINDATLKPQFFCEYDELEYDNIDNRIILQALILCERQTRNPGIKMRALRLREQFSSVVSDVDINQFDIDRATNNYTRQNAHYKNIHKICKLVLKHSGISNFFHGNYSLIEPIFVDMNKKFELFVERLFKKYHGKGKRILVQKTEPGWEVDGDRMKEIIPDIVLMDGTNVVEIIDVKYKPVLHESDLYQIGFYLHEYGKKQKPLEKGFAVLPKYDEAKGGEIIHHNSTNKYIATKTRIKIHEKRIDVDDFLKFMKIKDEQKRKEKLREQVRELITENKSRKKKVLFE</sequence>
<proteinExistence type="predicted"/>
<dbReference type="PANTHER" id="PTHR38733:SF1">
    <property type="entry name" value="TYPE IV METHYL-DIRECTED RESTRICTION ENZYME ECOKMCRBC"/>
    <property type="match status" value="1"/>
</dbReference>
<evidence type="ECO:0000256" key="1">
    <source>
        <dbReference type="SAM" id="Coils"/>
    </source>
</evidence>
<keyword evidence="1" id="KW-0175">Coiled coil</keyword>
<organism evidence="2 3">
    <name type="scientific">Marine Group I thaumarchaeote</name>
    <dbReference type="NCBI Taxonomy" id="2511932"/>
    <lineage>
        <taxon>Archaea</taxon>
        <taxon>Nitrososphaerota</taxon>
        <taxon>Marine Group I</taxon>
    </lineage>
</organism>
<protein>
    <recommendedName>
        <fullName evidence="4">Restriction endonuclease</fullName>
    </recommendedName>
</protein>
<accession>A0A7K4NN89</accession>
<evidence type="ECO:0008006" key="4">
    <source>
        <dbReference type="Google" id="ProtNLM"/>
    </source>
</evidence>